<accession>A0A8J8PXW0</accession>
<evidence type="ECO:0008006" key="3">
    <source>
        <dbReference type="Google" id="ProtNLM"/>
    </source>
</evidence>
<evidence type="ECO:0000313" key="1">
    <source>
        <dbReference type="EMBL" id="TYL36851.1"/>
    </source>
</evidence>
<comment type="caution">
    <text evidence="1">The sequence shown here is derived from an EMBL/GenBank/DDBJ whole genome shotgun (WGS) entry which is preliminary data.</text>
</comment>
<evidence type="ECO:0000313" key="2">
    <source>
        <dbReference type="Proteomes" id="UP000766904"/>
    </source>
</evidence>
<protein>
    <recommendedName>
        <fullName evidence="3">PRC-barrel domain containing protein</fullName>
    </recommendedName>
</protein>
<dbReference type="RefSeq" id="WP_148859833.1">
    <property type="nucleotide sequence ID" value="NZ_PHNJ01000014.1"/>
</dbReference>
<sequence>MCAIFTDDEEGKRVVNANGDTVGIVNEVRGGTAHVNPDPGVTDTIKSQLGWGDADEETYPLSDENVAAVTDDEIRLDRL</sequence>
<name>A0A8J8PXW0_9EURY</name>
<organism evidence="1 2">
    <name type="scientific">Natronococcus pandeyae</name>
    <dbReference type="NCBI Taxonomy" id="2055836"/>
    <lineage>
        <taxon>Archaea</taxon>
        <taxon>Methanobacteriati</taxon>
        <taxon>Methanobacteriota</taxon>
        <taxon>Stenosarchaea group</taxon>
        <taxon>Halobacteria</taxon>
        <taxon>Halobacteriales</taxon>
        <taxon>Natrialbaceae</taxon>
        <taxon>Natronococcus</taxon>
    </lineage>
</organism>
<reference evidence="1" key="1">
    <citation type="submission" date="2017-11" db="EMBL/GenBank/DDBJ databases">
        <authorList>
            <person name="Kajale S.C."/>
            <person name="Sharma A."/>
        </authorList>
    </citation>
    <scope>NUCLEOTIDE SEQUENCE</scope>
    <source>
        <strain evidence="1">LS1_42</strain>
    </source>
</reference>
<dbReference type="EMBL" id="PHNJ01000014">
    <property type="protein sequence ID" value="TYL36851.1"/>
    <property type="molecule type" value="Genomic_DNA"/>
</dbReference>
<dbReference type="AlphaFoldDB" id="A0A8J8PXW0"/>
<dbReference type="OrthoDB" id="229248at2157"/>
<gene>
    <name evidence="1" type="ORF">CV102_20285</name>
</gene>
<keyword evidence="2" id="KW-1185">Reference proteome</keyword>
<dbReference type="Proteomes" id="UP000766904">
    <property type="component" value="Unassembled WGS sequence"/>
</dbReference>
<proteinExistence type="predicted"/>